<name>A0A7W9AKX3_9SPHN</name>
<protein>
    <submittedName>
        <fullName evidence="2">Cytochrome c-type biogenesis protein CcmH/NrfG</fullName>
    </submittedName>
</protein>
<feature type="region of interest" description="Disordered" evidence="1">
    <location>
        <begin position="204"/>
        <end position="223"/>
    </location>
</feature>
<reference evidence="2 3" key="1">
    <citation type="submission" date="2020-08" db="EMBL/GenBank/DDBJ databases">
        <title>Genomic Encyclopedia of Type Strains, Phase IV (KMG-IV): sequencing the most valuable type-strain genomes for metagenomic binning, comparative biology and taxonomic classification.</title>
        <authorList>
            <person name="Goeker M."/>
        </authorList>
    </citation>
    <scope>NUCLEOTIDE SEQUENCE [LARGE SCALE GENOMIC DNA]</scope>
    <source>
        <strain evidence="2 3">DSM 25079</strain>
    </source>
</reference>
<gene>
    <name evidence="2" type="ORF">FHS49_003446</name>
</gene>
<sequence length="223" mass="24022">MGWLIIVAMALVAAGALWKIGRLPRESYELVGAALLLGLSGYAWQGHPAQAGSPIAQKSKNAEVDPALVEQRKNMTGRFSGEAQWLDTADAYARYGSTRDAVNVMRGAVKEYPNNATLWTGLGSALLNHGNGIMSPAAQFAFERALKLQPQHPGPPFYLGLSLLQAGQPDKALQVWTDQLAATPRDAPWHADLEQRVSRLRTEMGLPPLPVTGPATPEPALRP</sequence>
<organism evidence="2 3">
    <name type="scientific">Sphingobium boeckii</name>
    <dbReference type="NCBI Taxonomy" id="1082345"/>
    <lineage>
        <taxon>Bacteria</taxon>
        <taxon>Pseudomonadati</taxon>
        <taxon>Pseudomonadota</taxon>
        <taxon>Alphaproteobacteria</taxon>
        <taxon>Sphingomonadales</taxon>
        <taxon>Sphingomonadaceae</taxon>
        <taxon>Sphingobium</taxon>
    </lineage>
</organism>
<dbReference type="RefSeq" id="WP_184020851.1">
    <property type="nucleotide sequence ID" value="NZ_JACIJC010000005.1"/>
</dbReference>
<dbReference type="SUPFAM" id="SSF48452">
    <property type="entry name" value="TPR-like"/>
    <property type="match status" value="1"/>
</dbReference>
<proteinExistence type="predicted"/>
<evidence type="ECO:0000256" key="1">
    <source>
        <dbReference type="SAM" id="MobiDB-lite"/>
    </source>
</evidence>
<keyword evidence="3" id="KW-1185">Reference proteome</keyword>
<accession>A0A7W9AKX3</accession>
<comment type="caution">
    <text evidence="2">The sequence shown here is derived from an EMBL/GenBank/DDBJ whole genome shotgun (WGS) entry which is preliminary data.</text>
</comment>
<feature type="compositionally biased region" description="Pro residues" evidence="1">
    <location>
        <begin position="207"/>
        <end position="223"/>
    </location>
</feature>
<dbReference type="InterPro" id="IPR011990">
    <property type="entry name" value="TPR-like_helical_dom_sf"/>
</dbReference>
<dbReference type="AlphaFoldDB" id="A0A7W9AKX3"/>
<dbReference type="Gene3D" id="1.25.40.10">
    <property type="entry name" value="Tetratricopeptide repeat domain"/>
    <property type="match status" value="1"/>
</dbReference>
<dbReference type="Proteomes" id="UP000549617">
    <property type="component" value="Unassembled WGS sequence"/>
</dbReference>
<evidence type="ECO:0000313" key="2">
    <source>
        <dbReference type="EMBL" id="MBB5687418.1"/>
    </source>
</evidence>
<dbReference type="EMBL" id="JACIJC010000005">
    <property type="protein sequence ID" value="MBB5687418.1"/>
    <property type="molecule type" value="Genomic_DNA"/>
</dbReference>
<dbReference type="Pfam" id="PF13428">
    <property type="entry name" value="TPR_14"/>
    <property type="match status" value="1"/>
</dbReference>
<evidence type="ECO:0000313" key="3">
    <source>
        <dbReference type="Proteomes" id="UP000549617"/>
    </source>
</evidence>